<dbReference type="AlphaFoldDB" id="A0A6A6AZ20"/>
<evidence type="ECO:0000313" key="3">
    <source>
        <dbReference type="Proteomes" id="UP000799438"/>
    </source>
</evidence>
<gene>
    <name evidence="2" type="ORF">K452DRAFT_116670</name>
</gene>
<reference evidence="2" key="1">
    <citation type="journal article" date="2020" name="Stud. Mycol.">
        <title>101 Dothideomycetes genomes: a test case for predicting lifestyles and emergence of pathogens.</title>
        <authorList>
            <person name="Haridas S."/>
            <person name="Albert R."/>
            <person name="Binder M."/>
            <person name="Bloem J."/>
            <person name="Labutti K."/>
            <person name="Salamov A."/>
            <person name="Andreopoulos B."/>
            <person name="Baker S."/>
            <person name="Barry K."/>
            <person name="Bills G."/>
            <person name="Bluhm B."/>
            <person name="Cannon C."/>
            <person name="Castanera R."/>
            <person name="Culley D."/>
            <person name="Daum C."/>
            <person name="Ezra D."/>
            <person name="Gonzalez J."/>
            <person name="Henrissat B."/>
            <person name="Kuo A."/>
            <person name="Liang C."/>
            <person name="Lipzen A."/>
            <person name="Lutzoni F."/>
            <person name="Magnuson J."/>
            <person name="Mondo S."/>
            <person name="Nolan M."/>
            <person name="Ohm R."/>
            <person name="Pangilinan J."/>
            <person name="Park H.-J."/>
            <person name="Ramirez L."/>
            <person name="Alfaro M."/>
            <person name="Sun H."/>
            <person name="Tritt A."/>
            <person name="Yoshinaga Y."/>
            <person name="Zwiers L.-H."/>
            <person name="Turgeon B."/>
            <person name="Goodwin S."/>
            <person name="Spatafora J."/>
            <person name="Crous P."/>
            <person name="Grigoriev I."/>
        </authorList>
    </citation>
    <scope>NUCLEOTIDE SEQUENCE</scope>
    <source>
        <strain evidence="2">CBS 121167</strain>
    </source>
</reference>
<evidence type="ECO:0000256" key="1">
    <source>
        <dbReference type="SAM" id="MobiDB-lite"/>
    </source>
</evidence>
<dbReference type="EMBL" id="ML995510">
    <property type="protein sequence ID" value="KAF2136886.1"/>
    <property type="molecule type" value="Genomic_DNA"/>
</dbReference>
<accession>A0A6A6AZ20</accession>
<dbReference type="Proteomes" id="UP000799438">
    <property type="component" value="Unassembled WGS sequence"/>
</dbReference>
<sequence>MPDRRGLTKPRARRQGRQGRLFSSARALSRLKAGKRVPPSTSAALVVPGRILGWGFCTARHRGWRRVMCVCSTLGMASDQRT</sequence>
<dbReference type="RefSeq" id="XP_033392604.1">
    <property type="nucleotide sequence ID" value="XM_033535100.1"/>
</dbReference>
<name>A0A6A6AZ20_9PEZI</name>
<dbReference type="GeneID" id="54292594"/>
<evidence type="ECO:0000313" key="2">
    <source>
        <dbReference type="EMBL" id="KAF2136886.1"/>
    </source>
</evidence>
<keyword evidence="3" id="KW-1185">Reference proteome</keyword>
<protein>
    <submittedName>
        <fullName evidence="2">Uncharacterized protein</fullName>
    </submittedName>
</protein>
<feature type="compositionally biased region" description="Basic residues" evidence="1">
    <location>
        <begin position="7"/>
        <end position="17"/>
    </location>
</feature>
<feature type="region of interest" description="Disordered" evidence="1">
    <location>
        <begin position="1"/>
        <end position="24"/>
    </location>
</feature>
<organism evidence="2 3">
    <name type="scientific">Aplosporella prunicola CBS 121167</name>
    <dbReference type="NCBI Taxonomy" id="1176127"/>
    <lineage>
        <taxon>Eukaryota</taxon>
        <taxon>Fungi</taxon>
        <taxon>Dikarya</taxon>
        <taxon>Ascomycota</taxon>
        <taxon>Pezizomycotina</taxon>
        <taxon>Dothideomycetes</taxon>
        <taxon>Dothideomycetes incertae sedis</taxon>
        <taxon>Botryosphaeriales</taxon>
        <taxon>Aplosporellaceae</taxon>
        <taxon>Aplosporella</taxon>
    </lineage>
</organism>
<proteinExistence type="predicted"/>